<feature type="transmembrane region" description="Helical" evidence="4">
    <location>
        <begin position="199"/>
        <end position="218"/>
    </location>
</feature>
<name>A0A5N6JG80_9EURO</name>
<feature type="compositionally biased region" description="Basic and acidic residues" evidence="3">
    <location>
        <begin position="10"/>
        <end position="29"/>
    </location>
</feature>
<feature type="transmembrane region" description="Helical" evidence="4">
    <location>
        <begin position="321"/>
        <end position="339"/>
    </location>
</feature>
<evidence type="ECO:0000256" key="3">
    <source>
        <dbReference type="SAM" id="MobiDB-lite"/>
    </source>
</evidence>
<keyword evidence="4" id="KW-0812">Transmembrane</keyword>
<feature type="transmembrane region" description="Helical" evidence="4">
    <location>
        <begin position="429"/>
        <end position="448"/>
    </location>
</feature>
<feature type="transmembrane region" description="Helical" evidence="4">
    <location>
        <begin position="140"/>
        <end position="160"/>
    </location>
</feature>
<keyword evidence="7" id="KW-1185">Reference proteome</keyword>
<feature type="transmembrane region" description="Helical" evidence="4">
    <location>
        <begin position="80"/>
        <end position="98"/>
    </location>
</feature>
<protein>
    <submittedName>
        <fullName evidence="6">Major facilitator superfamily domain-containing protein</fullName>
    </submittedName>
</protein>
<dbReference type="GO" id="GO:0022857">
    <property type="term" value="F:transmembrane transporter activity"/>
    <property type="evidence" value="ECO:0007669"/>
    <property type="project" value="InterPro"/>
</dbReference>
<feature type="transmembrane region" description="Helical" evidence="4">
    <location>
        <begin position="167"/>
        <end position="187"/>
    </location>
</feature>
<keyword evidence="4" id="KW-0472">Membrane</keyword>
<organism evidence="6 7">
    <name type="scientific">Aspergillus minisclerotigenes</name>
    <dbReference type="NCBI Taxonomy" id="656917"/>
    <lineage>
        <taxon>Eukaryota</taxon>
        <taxon>Fungi</taxon>
        <taxon>Dikarya</taxon>
        <taxon>Ascomycota</taxon>
        <taxon>Pezizomycotina</taxon>
        <taxon>Eurotiomycetes</taxon>
        <taxon>Eurotiomycetidae</taxon>
        <taxon>Eurotiales</taxon>
        <taxon>Aspergillaceae</taxon>
        <taxon>Aspergillus</taxon>
        <taxon>Aspergillus subgen. Circumdati</taxon>
    </lineage>
</organism>
<dbReference type="AlphaFoldDB" id="A0A5N6JG80"/>
<comment type="subcellular location">
    <subcellularLocation>
        <location evidence="1">Membrane</location>
        <topology evidence="1">Multi-pass membrane protein</topology>
    </subcellularLocation>
</comment>
<dbReference type="Proteomes" id="UP000326289">
    <property type="component" value="Unassembled WGS sequence"/>
</dbReference>
<gene>
    <name evidence="6" type="ORF">BDV30DRAFT_223924</name>
</gene>
<dbReference type="InterPro" id="IPR020846">
    <property type="entry name" value="MFS_dom"/>
</dbReference>
<dbReference type="GO" id="GO:0016020">
    <property type="term" value="C:membrane"/>
    <property type="evidence" value="ECO:0007669"/>
    <property type="project" value="UniProtKB-SubCell"/>
</dbReference>
<dbReference type="SUPFAM" id="SSF103473">
    <property type="entry name" value="MFS general substrate transporter"/>
    <property type="match status" value="1"/>
</dbReference>
<evidence type="ECO:0000256" key="4">
    <source>
        <dbReference type="SAM" id="Phobius"/>
    </source>
</evidence>
<feature type="transmembrane region" description="Helical" evidence="4">
    <location>
        <begin position="351"/>
        <end position="371"/>
    </location>
</feature>
<dbReference type="InterPro" id="IPR050327">
    <property type="entry name" value="Proton-linked_MCT"/>
</dbReference>
<dbReference type="PROSITE" id="PS50850">
    <property type="entry name" value="MFS"/>
    <property type="match status" value="1"/>
</dbReference>
<feature type="transmembrane region" description="Helical" evidence="4">
    <location>
        <begin position="39"/>
        <end position="60"/>
    </location>
</feature>
<dbReference type="EMBL" id="ML732774">
    <property type="protein sequence ID" value="KAB8276947.1"/>
    <property type="molecule type" value="Genomic_DNA"/>
</dbReference>
<evidence type="ECO:0000256" key="1">
    <source>
        <dbReference type="ARBA" id="ARBA00004141"/>
    </source>
</evidence>
<accession>A0A5N6JG80</accession>
<dbReference type="Pfam" id="PF07690">
    <property type="entry name" value="MFS_1"/>
    <property type="match status" value="1"/>
</dbReference>
<feature type="transmembrane region" description="Helical" evidence="4">
    <location>
        <begin position="391"/>
        <end position="409"/>
    </location>
</feature>
<evidence type="ECO:0000313" key="6">
    <source>
        <dbReference type="EMBL" id="KAB8276947.1"/>
    </source>
</evidence>
<keyword evidence="4" id="KW-1133">Transmembrane helix</keyword>
<sequence length="450" mass="48095">MLSPSSSPERPFELHSKTFEQEQPPERSRPGRTRRQQMIVVLSCFTLTFTGCGLNFAFGVYQELYEASDGPFKNASPGDINLIGTLAASLMTLGAPIAGKLSNAYGPRAVVLLGGILLATSGVAASFGTQLWHFQVTQGVIQGCAACLIYIPAVTLSPGYFDERRAFAMGIITSGTGFGGMAWAPFIRLLISLSGYRQAILVAGMIAGTMVAICALALEMVKDVPMKQPQARDRYHLRDGGMAAKSTKGLVFSQDFISHSLGTFLQAAAYMIPVYFMSSYARTLGYSRTAGANIIALSDACNSGGKILIGYYADWLGRLNALALSTFVSAAATFGLCYISTSHMSSHLHQALFIIYACGYGMAAGAYVSLFPAALVEQFGTLNFIRVSGPLYMIRGLGTLVGTPLGGALVRHDLHWEGAAASSSFDRTFLFVGFLLFGATACVSWARYLM</sequence>
<dbReference type="InterPro" id="IPR036259">
    <property type="entry name" value="MFS_trans_sf"/>
</dbReference>
<dbReference type="InterPro" id="IPR011701">
    <property type="entry name" value="MFS"/>
</dbReference>
<reference evidence="6 7" key="1">
    <citation type="submission" date="2019-04" db="EMBL/GenBank/DDBJ databases">
        <title>Fungal friends and foes A comparative genomics study of 23 Aspergillus species from section Flavi.</title>
        <authorList>
            <consortium name="DOE Joint Genome Institute"/>
            <person name="Kjaerbolling I."/>
            <person name="Vesth T.C."/>
            <person name="Frisvad J.C."/>
            <person name="Nybo J.L."/>
            <person name="Theobald S."/>
            <person name="Kildgaard S."/>
            <person name="Petersen T.I."/>
            <person name="Kuo A."/>
            <person name="Sato A."/>
            <person name="Lyhne E.K."/>
            <person name="Kogle M.E."/>
            <person name="Wiebenga A."/>
            <person name="Kun R.S."/>
            <person name="Lubbers R.J."/>
            <person name="Makela M.R."/>
            <person name="Barry K."/>
            <person name="Chovatia M."/>
            <person name="Clum A."/>
            <person name="Daum C."/>
            <person name="Haridas S."/>
            <person name="He G."/>
            <person name="LaButti K."/>
            <person name="Lipzen A."/>
            <person name="Mondo S."/>
            <person name="Pangilinan J."/>
            <person name="Riley R."/>
            <person name="Salamov A."/>
            <person name="Simmons B.A."/>
            <person name="Magnuson J.K."/>
            <person name="Henrissat B."/>
            <person name="Mortensen U.H."/>
            <person name="Larsen T.O."/>
            <person name="De vries R.P."/>
            <person name="Grigoriev I.V."/>
            <person name="Machida M."/>
            <person name="Baker S.E."/>
            <person name="Andersen M.R."/>
        </authorList>
    </citation>
    <scope>NUCLEOTIDE SEQUENCE [LARGE SCALE GENOMIC DNA]</scope>
    <source>
        <strain evidence="6 7">CBS 117635</strain>
    </source>
</reference>
<evidence type="ECO:0000259" key="5">
    <source>
        <dbReference type="PROSITE" id="PS50850"/>
    </source>
</evidence>
<dbReference type="PANTHER" id="PTHR11360:SF284">
    <property type="entry name" value="EG:103B4.3 PROTEIN-RELATED"/>
    <property type="match status" value="1"/>
</dbReference>
<proteinExistence type="inferred from homology"/>
<evidence type="ECO:0000313" key="7">
    <source>
        <dbReference type="Proteomes" id="UP000326289"/>
    </source>
</evidence>
<comment type="similarity">
    <text evidence="2">Belongs to the major facilitator superfamily. Monocarboxylate porter (TC 2.A.1.13) family.</text>
</comment>
<dbReference type="PANTHER" id="PTHR11360">
    <property type="entry name" value="MONOCARBOXYLATE TRANSPORTER"/>
    <property type="match status" value="1"/>
</dbReference>
<feature type="region of interest" description="Disordered" evidence="3">
    <location>
        <begin position="1"/>
        <end position="33"/>
    </location>
</feature>
<evidence type="ECO:0000256" key="2">
    <source>
        <dbReference type="ARBA" id="ARBA00006727"/>
    </source>
</evidence>
<feature type="transmembrane region" description="Helical" evidence="4">
    <location>
        <begin position="256"/>
        <end position="276"/>
    </location>
</feature>
<dbReference type="Gene3D" id="1.20.1250.20">
    <property type="entry name" value="MFS general substrate transporter like domains"/>
    <property type="match status" value="2"/>
</dbReference>
<feature type="domain" description="Major facilitator superfamily (MFS) profile" evidence="5">
    <location>
        <begin position="36"/>
        <end position="450"/>
    </location>
</feature>
<feature type="transmembrane region" description="Helical" evidence="4">
    <location>
        <begin position="110"/>
        <end position="134"/>
    </location>
</feature>